<keyword evidence="8" id="KW-1185">Reference proteome</keyword>
<accession>A0A8K0JMQ2</accession>
<keyword evidence="3" id="KW-0862">Zinc</keyword>
<comment type="caution">
    <text evidence="7">The sequence shown here is derived from an EMBL/GenBank/DDBJ whole genome shotgun (WGS) entry which is preliminary data.</text>
</comment>
<dbReference type="PROSITE" id="PS50089">
    <property type="entry name" value="ZF_RING_2"/>
    <property type="match status" value="1"/>
</dbReference>
<dbReference type="PANTHER" id="PTHR23327:SF42">
    <property type="entry name" value="LON PEPTIDASE N-TERMINAL DOMAIN AND RING FINGER PROTEIN C14F5.10C"/>
    <property type="match status" value="1"/>
</dbReference>
<dbReference type="PROSITE" id="PS51787">
    <property type="entry name" value="LON_N"/>
    <property type="match status" value="1"/>
</dbReference>
<evidence type="ECO:0000313" key="8">
    <source>
        <dbReference type="Proteomes" id="UP000812966"/>
    </source>
</evidence>
<reference evidence="7" key="1">
    <citation type="submission" date="2020-04" db="EMBL/GenBank/DDBJ databases">
        <title>Analysis of mating type loci in Filobasidium floriforme.</title>
        <authorList>
            <person name="Nowrousian M."/>
        </authorList>
    </citation>
    <scope>NUCLEOTIDE SEQUENCE</scope>
    <source>
        <strain evidence="7">CBS 6242</strain>
    </source>
</reference>
<evidence type="ECO:0000313" key="7">
    <source>
        <dbReference type="EMBL" id="KAG7562118.1"/>
    </source>
</evidence>
<evidence type="ECO:0000259" key="6">
    <source>
        <dbReference type="PROSITE" id="PS51787"/>
    </source>
</evidence>
<dbReference type="Pfam" id="PF02190">
    <property type="entry name" value="LON_substr_bdg"/>
    <property type="match status" value="1"/>
</dbReference>
<dbReference type="GO" id="GO:0061630">
    <property type="term" value="F:ubiquitin protein ligase activity"/>
    <property type="evidence" value="ECO:0007669"/>
    <property type="project" value="TreeGrafter"/>
</dbReference>
<name>A0A8K0JMQ2_9TREE</name>
<dbReference type="EMBL" id="JABELV010000038">
    <property type="protein sequence ID" value="KAG7562118.1"/>
    <property type="molecule type" value="Genomic_DNA"/>
</dbReference>
<dbReference type="InterPro" id="IPR001841">
    <property type="entry name" value="Znf_RING"/>
</dbReference>
<dbReference type="OrthoDB" id="264917at2759"/>
<gene>
    <name evidence="7" type="ORF">FFLO_02400</name>
</gene>
<dbReference type="Gene3D" id="2.30.130.40">
    <property type="entry name" value="LON domain-like"/>
    <property type="match status" value="1"/>
</dbReference>
<dbReference type="Proteomes" id="UP000812966">
    <property type="component" value="Unassembled WGS sequence"/>
</dbReference>
<feature type="domain" description="RING-type" evidence="5">
    <location>
        <begin position="13"/>
        <end position="51"/>
    </location>
</feature>
<dbReference type="SMART" id="SM00184">
    <property type="entry name" value="RING"/>
    <property type="match status" value="1"/>
</dbReference>
<sequence length="320" mass="36515">MSFEKELGGVLECDVCAQIMHKPVTTPCQHTFCSSCLARSLDHSAKCPLCRQDLPAMNFFQDQTVNKVLTDIVMTAFPEEYAERLRAIESEERDARLDTPIFVCTLAFPNMPTILHVFEPRYRLMLRRCIESGTPRFGMVLPARGAGNGGMTGVLEYGTMLDIRSIQMLPDGRSMVEAMGSYRFRLLEKGSLDGYTVGRVERIEDIAVEDETHEPSTAELMGLCKEFIDQLRSGSAPWLLQRLNSTYGAMPEDPSTFSYWMALVMPIDEYEKARLLPIRSPRLRLKLIVHWVEQLRSSWWWVFRYLRPHSTSSDSDSAHS</sequence>
<dbReference type="InterPro" id="IPR013083">
    <property type="entry name" value="Znf_RING/FYVE/PHD"/>
</dbReference>
<dbReference type="InterPro" id="IPR046336">
    <property type="entry name" value="Lon_prtase_N_sf"/>
</dbReference>
<dbReference type="CDD" id="cd16514">
    <property type="entry name" value="RING-HC_LONFs_rpt2"/>
    <property type="match status" value="1"/>
</dbReference>
<dbReference type="Gene3D" id="1.20.58.1480">
    <property type="match status" value="1"/>
</dbReference>
<dbReference type="PROSITE" id="PS00518">
    <property type="entry name" value="ZF_RING_1"/>
    <property type="match status" value="1"/>
</dbReference>
<evidence type="ECO:0000256" key="2">
    <source>
        <dbReference type="ARBA" id="ARBA00022771"/>
    </source>
</evidence>
<dbReference type="InterPro" id="IPR003111">
    <property type="entry name" value="Lon_prtase_N"/>
</dbReference>
<dbReference type="PANTHER" id="PTHR23327">
    <property type="entry name" value="RING FINGER PROTEIN 127"/>
    <property type="match status" value="1"/>
</dbReference>
<dbReference type="Gene3D" id="3.30.40.10">
    <property type="entry name" value="Zinc/RING finger domain, C3HC4 (zinc finger)"/>
    <property type="match status" value="1"/>
</dbReference>
<evidence type="ECO:0000256" key="1">
    <source>
        <dbReference type="ARBA" id="ARBA00022723"/>
    </source>
</evidence>
<dbReference type="GO" id="GO:0008270">
    <property type="term" value="F:zinc ion binding"/>
    <property type="evidence" value="ECO:0007669"/>
    <property type="project" value="UniProtKB-KW"/>
</dbReference>
<dbReference type="SUPFAM" id="SSF57850">
    <property type="entry name" value="RING/U-box"/>
    <property type="match status" value="1"/>
</dbReference>
<feature type="domain" description="Lon N-terminal" evidence="6">
    <location>
        <begin position="85"/>
        <end position="296"/>
    </location>
</feature>
<keyword evidence="1" id="KW-0479">Metal-binding</keyword>
<dbReference type="Pfam" id="PF13923">
    <property type="entry name" value="zf-C3HC4_2"/>
    <property type="match status" value="1"/>
</dbReference>
<keyword evidence="2 4" id="KW-0863">Zinc-finger</keyword>
<dbReference type="InterPro" id="IPR015947">
    <property type="entry name" value="PUA-like_sf"/>
</dbReference>
<dbReference type="SMART" id="SM00464">
    <property type="entry name" value="LON"/>
    <property type="match status" value="1"/>
</dbReference>
<organism evidence="7 8">
    <name type="scientific">Filobasidium floriforme</name>
    <dbReference type="NCBI Taxonomy" id="5210"/>
    <lineage>
        <taxon>Eukaryota</taxon>
        <taxon>Fungi</taxon>
        <taxon>Dikarya</taxon>
        <taxon>Basidiomycota</taxon>
        <taxon>Agaricomycotina</taxon>
        <taxon>Tremellomycetes</taxon>
        <taxon>Filobasidiales</taxon>
        <taxon>Filobasidiaceae</taxon>
        <taxon>Filobasidium</taxon>
    </lineage>
</organism>
<protein>
    <submittedName>
        <fullName evidence="7">Uncharacterized protein</fullName>
    </submittedName>
</protein>
<dbReference type="AlphaFoldDB" id="A0A8K0JMQ2"/>
<evidence type="ECO:0000256" key="3">
    <source>
        <dbReference type="ARBA" id="ARBA00022833"/>
    </source>
</evidence>
<proteinExistence type="predicted"/>
<dbReference type="InterPro" id="IPR017907">
    <property type="entry name" value="Znf_RING_CS"/>
</dbReference>
<dbReference type="SUPFAM" id="SSF88697">
    <property type="entry name" value="PUA domain-like"/>
    <property type="match status" value="1"/>
</dbReference>
<evidence type="ECO:0000256" key="4">
    <source>
        <dbReference type="PROSITE-ProRule" id="PRU00175"/>
    </source>
</evidence>
<evidence type="ECO:0000259" key="5">
    <source>
        <dbReference type="PROSITE" id="PS50089"/>
    </source>
</evidence>